<dbReference type="EMBL" id="FWEV01000026">
    <property type="protein sequence ID" value="SLM27974.1"/>
    <property type="molecule type" value="Genomic_DNA"/>
</dbReference>
<evidence type="ECO:0000256" key="1">
    <source>
        <dbReference type="SAM" id="MobiDB-lite"/>
    </source>
</evidence>
<accession>A0A1W1H6B3</accession>
<feature type="region of interest" description="Disordered" evidence="1">
    <location>
        <begin position="290"/>
        <end position="328"/>
    </location>
</feature>
<organism evidence="2 3">
    <name type="scientific">Desulfamplus magnetovallimortis</name>
    <dbReference type="NCBI Taxonomy" id="1246637"/>
    <lineage>
        <taxon>Bacteria</taxon>
        <taxon>Pseudomonadati</taxon>
        <taxon>Thermodesulfobacteriota</taxon>
        <taxon>Desulfobacteria</taxon>
        <taxon>Desulfobacterales</taxon>
        <taxon>Desulfobacteraceae</taxon>
        <taxon>Desulfamplus</taxon>
    </lineage>
</organism>
<name>A0A1W1H6B3_9BACT</name>
<gene>
    <name evidence="2" type="ORF">MTBBW1_1210014</name>
</gene>
<dbReference type="AlphaFoldDB" id="A0A1W1H6B3"/>
<proteinExistence type="predicted"/>
<feature type="region of interest" description="Disordered" evidence="1">
    <location>
        <begin position="343"/>
        <end position="440"/>
    </location>
</feature>
<feature type="compositionally biased region" description="Polar residues" evidence="1">
    <location>
        <begin position="430"/>
        <end position="440"/>
    </location>
</feature>
<reference evidence="2 3" key="1">
    <citation type="submission" date="2017-03" db="EMBL/GenBank/DDBJ databases">
        <authorList>
            <person name="Afonso C.L."/>
            <person name="Miller P.J."/>
            <person name="Scott M.A."/>
            <person name="Spackman E."/>
            <person name="Goraichik I."/>
            <person name="Dimitrov K.M."/>
            <person name="Suarez D.L."/>
            <person name="Swayne D.E."/>
        </authorList>
    </citation>
    <scope>NUCLEOTIDE SEQUENCE [LARGE SCALE GENOMIC DNA]</scope>
    <source>
        <strain evidence="2">PRJEB14757</strain>
    </source>
</reference>
<dbReference type="STRING" id="1246637.MTBBW1_1210014"/>
<feature type="compositionally biased region" description="Acidic residues" evidence="1">
    <location>
        <begin position="343"/>
        <end position="352"/>
    </location>
</feature>
<feature type="compositionally biased region" description="Acidic residues" evidence="1">
    <location>
        <begin position="387"/>
        <end position="408"/>
    </location>
</feature>
<evidence type="ECO:0000313" key="2">
    <source>
        <dbReference type="EMBL" id="SLM27974.1"/>
    </source>
</evidence>
<evidence type="ECO:0000313" key="3">
    <source>
        <dbReference type="Proteomes" id="UP000191931"/>
    </source>
</evidence>
<protein>
    <submittedName>
        <fullName evidence="2">Uncharacterized protein</fullName>
    </submittedName>
</protein>
<keyword evidence="3" id="KW-1185">Reference proteome</keyword>
<feature type="compositionally biased region" description="Low complexity" evidence="1">
    <location>
        <begin position="361"/>
        <end position="372"/>
    </location>
</feature>
<sequence length="664" mass="73895">MKKQSNRKSSASLSELKRLILTLNNGITESTLNQINAKTDQLSLQFTNDKVLSTFTKMVKALVSYILSKRDELHSEALPLLNSVINNMEMLSSTKGASLSNEQKQNLLSKEIANFNRFKQMVQQPGRAASQPSSTADDSPIANLKSIILSLDWEISEEIIQNLDKEVNHLKRHWQNSKIHLSFLQMFQSIGRYVHNRGANTHPDAISLLNSLYKNFEQVVLQPNLSQQKQQDILSREIQKFNQLKQIISSPPARKPTPQGMNPMDDLIGTKVSNLSPVDDLIEEIHMLQDDGNRTHSPGGVNPAATSSTPDNPNIREVIPDRGKNQPIPEIQSRLDAFFDEDEPMDFADSGDEVVPYTDGSQSSSAQTSTPSPKDEKDQWSDGAVPFEDEQDDLFDDIDPFTPEDDPGSNELAFENNLEPPYEPIDDNAKPSSRSADSTNGMVPYDFEDEFFETEAEHISATAKDTQSANSEKIPQIDMALLDNVKSTVAKCMFDGNINSLESVNSSISSIQQQIDADISNKNVPSELQVMLNLYNAFKNSLAFVPQDTIQSGVEGMLFCLDCIEHSQKQEFDNSVVSEYTLSSACNRYINFQNNLLQLLDQGNLPQGDKSFSSTNAYASGEGVNNAPPDSEQLMSGAMQEEEAFTDPRPQGFWAKLKRMFGLS</sequence>
<feature type="region of interest" description="Disordered" evidence="1">
    <location>
        <begin position="611"/>
        <end position="633"/>
    </location>
</feature>
<dbReference type="RefSeq" id="WP_080804357.1">
    <property type="nucleotide sequence ID" value="NZ_LT828546.1"/>
</dbReference>
<dbReference type="Proteomes" id="UP000191931">
    <property type="component" value="Unassembled WGS sequence"/>
</dbReference>
<dbReference type="OrthoDB" id="5416106at2"/>